<accession>A0A9D3Y3J3</accession>
<proteinExistence type="predicted"/>
<dbReference type="EMBL" id="JAIWYP010000040">
    <property type="protein sequence ID" value="KAH3691293.1"/>
    <property type="molecule type" value="Genomic_DNA"/>
</dbReference>
<sequence>MIMVYRITNHLIDIPPVSFFHHLILGGHGYGHRFLIPFCRTDVLKYSFFPSAIKLWNQLPLQQTTAVSLEAFKRGLAGTLQTKKELILFVFNPHITLCTTPLYIHPCTKMPKRGITVQYWKKKKEKKNFLSSLRYNKSIYINLHSNMVCVDQS</sequence>
<comment type="caution">
    <text evidence="1">The sequence shown here is derived from an EMBL/GenBank/DDBJ whole genome shotgun (WGS) entry which is preliminary data.</text>
</comment>
<evidence type="ECO:0000313" key="2">
    <source>
        <dbReference type="Proteomes" id="UP000828390"/>
    </source>
</evidence>
<evidence type="ECO:0000313" key="1">
    <source>
        <dbReference type="EMBL" id="KAH3691293.1"/>
    </source>
</evidence>
<keyword evidence="2" id="KW-1185">Reference proteome</keyword>
<dbReference type="Proteomes" id="UP000828390">
    <property type="component" value="Unassembled WGS sequence"/>
</dbReference>
<name>A0A9D3Y3J3_DREPO</name>
<reference evidence="1" key="2">
    <citation type="submission" date="2020-11" db="EMBL/GenBank/DDBJ databases">
        <authorList>
            <person name="McCartney M.A."/>
            <person name="Auch B."/>
            <person name="Kono T."/>
            <person name="Mallez S."/>
            <person name="Becker A."/>
            <person name="Gohl D.M."/>
            <person name="Silverstein K.A.T."/>
            <person name="Koren S."/>
            <person name="Bechman K.B."/>
            <person name="Herman A."/>
            <person name="Abrahante J.E."/>
            <person name="Garbe J."/>
        </authorList>
    </citation>
    <scope>NUCLEOTIDE SEQUENCE</scope>
    <source>
        <strain evidence="1">Duluth1</strain>
        <tissue evidence="1">Whole animal</tissue>
    </source>
</reference>
<reference evidence="1" key="1">
    <citation type="journal article" date="2019" name="bioRxiv">
        <title>The Genome of the Zebra Mussel, Dreissena polymorpha: A Resource for Invasive Species Research.</title>
        <authorList>
            <person name="McCartney M.A."/>
            <person name="Auch B."/>
            <person name="Kono T."/>
            <person name="Mallez S."/>
            <person name="Zhang Y."/>
            <person name="Obille A."/>
            <person name="Becker A."/>
            <person name="Abrahante J.E."/>
            <person name="Garbe J."/>
            <person name="Badalamenti J.P."/>
            <person name="Herman A."/>
            <person name="Mangelson H."/>
            <person name="Liachko I."/>
            <person name="Sullivan S."/>
            <person name="Sone E.D."/>
            <person name="Koren S."/>
            <person name="Silverstein K.A.T."/>
            <person name="Beckman K.B."/>
            <person name="Gohl D.M."/>
        </authorList>
    </citation>
    <scope>NUCLEOTIDE SEQUENCE</scope>
    <source>
        <strain evidence="1">Duluth1</strain>
        <tissue evidence="1">Whole animal</tissue>
    </source>
</reference>
<gene>
    <name evidence="1" type="ORF">DPMN_192045</name>
</gene>
<organism evidence="1 2">
    <name type="scientific">Dreissena polymorpha</name>
    <name type="common">Zebra mussel</name>
    <name type="synonym">Mytilus polymorpha</name>
    <dbReference type="NCBI Taxonomy" id="45954"/>
    <lineage>
        <taxon>Eukaryota</taxon>
        <taxon>Metazoa</taxon>
        <taxon>Spiralia</taxon>
        <taxon>Lophotrochozoa</taxon>
        <taxon>Mollusca</taxon>
        <taxon>Bivalvia</taxon>
        <taxon>Autobranchia</taxon>
        <taxon>Heteroconchia</taxon>
        <taxon>Euheterodonta</taxon>
        <taxon>Imparidentia</taxon>
        <taxon>Neoheterodontei</taxon>
        <taxon>Myida</taxon>
        <taxon>Dreissenoidea</taxon>
        <taxon>Dreissenidae</taxon>
        <taxon>Dreissena</taxon>
    </lineage>
</organism>
<dbReference type="AlphaFoldDB" id="A0A9D3Y3J3"/>
<protein>
    <submittedName>
        <fullName evidence="1">Uncharacterized protein</fullName>
    </submittedName>
</protein>